<keyword evidence="3" id="KW-0175">Coiled coil</keyword>
<comment type="subcellular location">
    <subcellularLocation>
        <location evidence="1">Cell inner membrane</location>
        <topology evidence="1">Lipid-anchor</topology>
    </subcellularLocation>
</comment>
<dbReference type="InterPro" id="IPR058625">
    <property type="entry name" value="MdtA-like_BSH"/>
</dbReference>
<dbReference type="EMBL" id="AYKH01000043">
    <property type="protein sequence ID" value="ROO24289.1"/>
    <property type="molecule type" value="Genomic_DNA"/>
</dbReference>
<dbReference type="Gene3D" id="1.10.287.470">
    <property type="entry name" value="Helix hairpin bin"/>
    <property type="match status" value="1"/>
</dbReference>
<dbReference type="Pfam" id="PF25967">
    <property type="entry name" value="RND-MFP_C"/>
    <property type="match status" value="1"/>
</dbReference>
<reference evidence="9 10" key="1">
    <citation type="submission" date="2013-10" db="EMBL/GenBank/DDBJ databases">
        <title>Salinisphaera orenii MK-B5 Genome Sequencing.</title>
        <authorList>
            <person name="Lai Q."/>
            <person name="Li C."/>
            <person name="Shao Z."/>
        </authorList>
    </citation>
    <scope>NUCLEOTIDE SEQUENCE [LARGE SCALE GENOMIC DNA]</scope>
    <source>
        <strain evidence="9 10">MK-B5</strain>
    </source>
</reference>
<evidence type="ECO:0000256" key="4">
    <source>
        <dbReference type="SAM" id="MobiDB-lite"/>
    </source>
</evidence>
<feature type="domain" description="Multidrug resistance protein MdtA-like C-terminal permuted SH3" evidence="8">
    <location>
        <begin position="289"/>
        <end position="350"/>
    </location>
</feature>
<gene>
    <name evidence="9" type="ORF">SAOR_16020</name>
</gene>
<comment type="similarity">
    <text evidence="2">Belongs to the membrane fusion protein (MFP) (TC 8.A.1) family.</text>
</comment>
<dbReference type="GO" id="GO:0015562">
    <property type="term" value="F:efflux transmembrane transporter activity"/>
    <property type="evidence" value="ECO:0007669"/>
    <property type="project" value="InterPro"/>
</dbReference>
<proteinExistence type="inferred from homology"/>
<dbReference type="Pfam" id="PF25944">
    <property type="entry name" value="Beta-barrel_RND"/>
    <property type="match status" value="1"/>
</dbReference>
<dbReference type="Gene3D" id="2.40.420.20">
    <property type="match status" value="1"/>
</dbReference>
<dbReference type="InterPro" id="IPR058626">
    <property type="entry name" value="MdtA-like_b-barrel"/>
</dbReference>
<evidence type="ECO:0000256" key="3">
    <source>
        <dbReference type="SAM" id="Coils"/>
    </source>
</evidence>
<evidence type="ECO:0000259" key="5">
    <source>
        <dbReference type="Pfam" id="PF25876"/>
    </source>
</evidence>
<organism evidence="9 10">
    <name type="scientific">Salinisphaera orenii MK-B5</name>
    <dbReference type="NCBI Taxonomy" id="856730"/>
    <lineage>
        <taxon>Bacteria</taxon>
        <taxon>Pseudomonadati</taxon>
        <taxon>Pseudomonadota</taxon>
        <taxon>Gammaproteobacteria</taxon>
        <taxon>Salinisphaerales</taxon>
        <taxon>Salinisphaeraceae</taxon>
        <taxon>Salinisphaera</taxon>
    </lineage>
</organism>
<evidence type="ECO:0000259" key="6">
    <source>
        <dbReference type="Pfam" id="PF25917"/>
    </source>
</evidence>
<dbReference type="Gene3D" id="2.40.30.170">
    <property type="match status" value="1"/>
</dbReference>
<feature type="domain" description="Multidrug resistance protein MdtA-like barrel-sandwich hybrid" evidence="6">
    <location>
        <begin position="49"/>
        <end position="190"/>
    </location>
</feature>
<comment type="caution">
    <text evidence="9">The sequence shown here is derived from an EMBL/GenBank/DDBJ whole genome shotgun (WGS) entry which is preliminary data.</text>
</comment>
<feature type="coiled-coil region" evidence="3">
    <location>
        <begin position="96"/>
        <end position="154"/>
    </location>
</feature>
<evidence type="ECO:0000313" key="9">
    <source>
        <dbReference type="EMBL" id="ROO24289.1"/>
    </source>
</evidence>
<protein>
    <submittedName>
        <fullName evidence="9">Hemolysin D</fullName>
    </submittedName>
</protein>
<dbReference type="AlphaFoldDB" id="A0A423PF80"/>
<evidence type="ECO:0000313" key="10">
    <source>
        <dbReference type="Proteomes" id="UP000283993"/>
    </source>
</evidence>
<dbReference type="Pfam" id="PF25917">
    <property type="entry name" value="BSH_RND"/>
    <property type="match status" value="1"/>
</dbReference>
<evidence type="ECO:0000259" key="7">
    <source>
        <dbReference type="Pfam" id="PF25944"/>
    </source>
</evidence>
<dbReference type="NCBIfam" id="TIGR01730">
    <property type="entry name" value="RND_mfp"/>
    <property type="match status" value="1"/>
</dbReference>
<dbReference type="Proteomes" id="UP000283993">
    <property type="component" value="Unassembled WGS sequence"/>
</dbReference>
<evidence type="ECO:0000259" key="8">
    <source>
        <dbReference type="Pfam" id="PF25967"/>
    </source>
</evidence>
<dbReference type="FunFam" id="2.40.420.20:FF:000001">
    <property type="entry name" value="Efflux RND transporter periplasmic adaptor subunit"/>
    <property type="match status" value="1"/>
</dbReference>
<dbReference type="GO" id="GO:0046677">
    <property type="term" value="P:response to antibiotic"/>
    <property type="evidence" value="ECO:0007669"/>
    <property type="project" value="TreeGrafter"/>
</dbReference>
<feature type="domain" description="Multidrug resistance protein MdtA-like alpha-helical hairpin" evidence="5">
    <location>
        <begin position="89"/>
        <end position="158"/>
    </location>
</feature>
<feature type="region of interest" description="Disordered" evidence="4">
    <location>
        <begin position="364"/>
        <end position="385"/>
    </location>
</feature>
<dbReference type="InterPro" id="IPR058627">
    <property type="entry name" value="MdtA-like_C"/>
</dbReference>
<dbReference type="PANTHER" id="PTHR30158">
    <property type="entry name" value="ACRA/E-RELATED COMPONENT OF DRUG EFFLUX TRANSPORTER"/>
    <property type="match status" value="1"/>
</dbReference>
<accession>A0A423PF80</accession>
<evidence type="ECO:0000256" key="1">
    <source>
        <dbReference type="ARBA" id="ARBA00004519"/>
    </source>
</evidence>
<dbReference type="GO" id="GO:0005886">
    <property type="term" value="C:plasma membrane"/>
    <property type="evidence" value="ECO:0007669"/>
    <property type="project" value="UniProtKB-SubCell"/>
</dbReference>
<dbReference type="InterPro" id="IPR058624">
    <property type="entry name" value="MdtA-like_HH"/>
</dbReference>
<dbReference type="InterPro" id="IPR006143">
    <property type="entry name" value="RND_pump_MFP"/>
</dbReference>
<dbReference type="Pfam" id="PF25876">
    <property type="entry name" value="HH_MFP_RND"/>
    <property type="match status" value="1"/>
</dbReference>
<dbReference type="PANTHER" id="PTHR30158:SF3">
    <property type="entry name" value="MULTIDRUG EFFLUX PUMP SUBUNIT ACRA-RELATED"/>
    <property type="match status" value="1"/>
</dbReference>
<dbReference type="Gene3D" id="2.40.50.100">
    <property type="match status" value="1"/>
</dbReference>
<keyword evidence="10" id="KW-1185">Reference proteome</keyword>
<feature type="domain" description="Multidrug resistance protein MdtA-like beta-barrel" evidence="7">
    <location>
        <begin position="195"/>
        <end position="284"/>
    </location>
</feature>
<sequence>MLLLAAGCDARERATEAADAPVEVGVYAASAEPYTVRVTLPGRTVAYKQAAVRPQVDGIIRKRLFEQGARVEAGQPLYQIDPSRYEAAYARAKASLAQARAAVRSARSTADRLRALAEADAVSEQELEDALAALDVAQADVAAAKADLKTARINLDYARIEAPISGRIGASNVTEGALVTASQAEPLTTIRQLDPIYVDIRQSGRAYLQLKHALESGRLQTVSEDTARVRVSVVGDTGPPMRGRLEFSGVSVDPATATIELRAVVPNPHADLLPRMYVRAHLVEGIDTNAILVPQQGVLRTGRGDPYSLVVDDTDRVVRRPLTLAEAVGNRWRVIEGLAAGERVIVQGLGKVAAGDRVRPVPVARNGDPGYEAIEPSPADAPPAA</sequence>
<name>A0A423PF80_9GAMM</name>
<evidence type="ECO:0000256" key="2">
    <source>
        <dbReference type="ARBA" id="ARBA00009477"/>
    </source>
</evidence>
<dbReference type="SUPFAM" id="SSF111369">
    <property type="entry name" value="HlyD-like secretion proteins"/>
    <property type="match status" value="1"/>
</dbReference>